<reference evidence="3" key="1">
    <citation type="submission" date="2016-10" db="EMBL/GenBank/DDBJ databases">
        <authorList>
            <person name="de Groot N.N."/>
        </authorList>
    </citation>
    <scope>NUCLEOTIDE SEQUENCE</scope>
</reference>
<proteinExistence type="predicted"/>
<evidence type="ECO:0000256" key="2">
    <source>
        <dbReference type="SAM" id="Phobius"/>
    </source>
</evidence>
<accession>A0A1W1C2P2</accession>
<gene>
    <name evidence="3" type="ORF">MNB_SM-6-331</name>
</gene>
<feature type="coiled-coil region" evidence="1">
    <location>
        <begin position="114"/>
        <end position="141"/>
    </location>
</feature>
<keyword evidence="2" id="KW-0472">Membrane</keyword>
<dbReference type="EMBL" id="FPHK01000043">
    <property type="protein sequence ID" value="SFV59987.1"/>
    <property type="molecule type" value="Genomic_DNA"/>
</dbReference>
<evidence type="ECO:0000313" key="3">
    <source>
        <dbReference type="EMBL" id="SFV59987.1"/>
    </source>
</evidence>
<protein>
    <submittedName>
        <fullName evidence="3">Uncharacterized protein</fullName>
    </submittedName>
</protein>
<sequence>MGESAKVVNPNRMEFLANDKNKERQNRVALSKIEADTKIKIAQIDSKNQLTIAKLNADVKKKIAESNAATKIQTTQLELKVREENQRYMIYIAIVVILLLIIALILLYFNSKKNREFQRKLQEEKLKHEQFLREKELEEQRFHKIMELAAAGKLPKSIEKDVVLSISQSKNNIIDNKQ</sequence>
<evidence type="ECO:0000256" key="1">
    <source>
        <dbReference type="SAM" id="Coils"/>
    </source>
</evidence>
<dbReference type="AlphaFoldDB" id="A0A1W1C2P2"/>
<feature type="transmembrane region" description="Helical" evidence="2">
    <location>
        <begin position="88"/>
        <end position="109"/>
    </location>
</feature>
<keyword evidence="2" id="KW-0812">Transmembrane</keyword>
<organism evidence="3">
    <name type="scientific">hydrothermal vent metagenome</name>
    <dbReference type="NCBI Taxonomy" id="652676"/>
    <lineage>
        <taxon>unclassified sequences</taxon>
        <taxon>metagenomes</taxon>
        <taxon>ecological metagenomes</taxon>
    </lineage>
</organism>
<keyword evidence="2" id="KW-1133">Transmembrane helix</keyword>
<name>A0A1W1C2P2_9ZZZZ</name>
<keyword evidence="1" id="KW-0175">Coiled coil</keyword>